<evidence type="ECO:0000313" key="2">
    <source>
        <dbReference type="Proteomes" id="UP001321453"/>
    </source>
</evidence>
<dbReference type="EMBL" id="JAUCGR010000001">
    <property type="protein sequence ID" value="MDM7830394.1"/>
    <property type="molecule type" value="Genomic_DNA"/>
</dbReference>
<proteinExistence type="predicted"/>
<protein>
    <submittedName>
        <fullName evidence="1">Uncharacterized protein</fullName>
    </submittedName>
</protein>
<dbReference type="RefSeq" id="WP_289445319.1">
    <property type="nucleotide sequence ID" value="NZ_JAUCGR010000001.1"/>
</dbReference>
<comment type="caution">
    <text evidence="1">The sequence shown here is derived from an EMBL/GenBank/DDBJ whole genome shotgun (WGS) entry which is preliminary data.</text>
</comment>
<dbReference type="Proteomes" id="UP001321453">
    <property type="component" value="Unassembled WGS sequence"/>
</dbReference>
<reference evidence="1 2" key="1">
    <citation type="submission" date="2023-06" db="EMBL/GenBank/DDBJ databases">
        <title>Cellulomonas sp. MW9 Whole genome sequence.</title>
        <authorList>
            <person name="Park S."/>
        </authorList>
    </citation>
    <scope>NUCLEOTIDE SEQUENCE [LARGE SCALE GENOMIC DNA]</scope>
    <source>
        <strain evidence="1 2">MW9</strain>
    </source>
</reference>
<keyword evidence="2" id="KW-1185">Reference proteome</keyword>
<gene>
    <name evidence="1" type="ORF">QRT05_03540</name>
</gene>
<sequence length="97" mass="10580">MPSYRVSAAVGLLQPGTDAAQVLPEAVAVAEQRVVVEAFDLAVVRGEARVTLRFDAPDDQTARQVGWGVLARLDELADISGRQVTRRWGARWLPLRA</sequence>
<organism evidence="1 2">
    <name type="scientific">Cellulomonas edaphi</name>
    <dbReference type="NCBI Taxonomy" id="3053468"/>
    <lineage>
        <taxon>Bacteria</taxon>
        <taxon>Bacillati</taxon>
        <taxon>Actinomycetota</taxon>
        <taxon>Actinomycetes</taxon>
        <taxon>Micrococcales</taxon>
        <taxon>Cellulomonadaceae</taxon>
        <taxon>Cellulomonas</taxon>
    </lineage>
</organism>
<accession>A0ABT7S4E5</accession>
<evidence type="ECO:0000313" key="1">
    <source>
        <dbReference type="EMBL" id="MDM7830394.1"/>
    </source>
</evidence>
<name>A0ABT7S4E5_9CELL</name>